<evidence type="ECO:0000313" key="3">
    <source>
        <dbReference type="Proteomes" id="UP000487757"/>
    </source>
</evidence>
<accession>A0A7K0FYI4</accession>
<keyword evidence="3" id="KW-1185">Reference proteome</keyword>
<evidence type="ECO:0000313" key="2">
    <source>
        <dbReference type="EMBL" id="MRX76134.1"/>
    </source>
</evidence>
<dbReference type="Pfam" id="PF13620">
    <property type="entry name" value="CarboxypepD_reg"/>
    <property type="match status" value="1"/>
</dbReference>
<feature type="domain" description="Outer membrane protein beta-barrel" evidence="1">
    <location>
        <begin position="365"/>
        <end position="768"/>
    </location>
</feature>
<gene>
    <name evidence="2" type="ORF">GJU39_08535</name>
</gene>
<evidence type="ECO:0000259" key="1">
    <source>
        <dbReference type="Pfam" id="PF14905"/>
    </source>
</evidence>
<dbReference type="OrthoDB" id="606851at2"/>
<comment type="caution">
    <text evidence="2">The sequence shown here is derived from an EMBL/GenBank/DDBJ whole genome shotgun (WGS) entry which is preliminary data.</text>
</comment>
<keyword evidence="2" id="KW-0675">Receptor</keyword>
<dbReference type="RefSeq" id="WP_154280369.1">
    <property type="nucleotide sequence ID" value="NZ_JBHUJQ010000001.1"/>
</dbReference>
<organism evidence="2 3">
    <name type="scientific">Pedobacter petrophilus</name>
    <dbReference type="NCBI Taxonomy" id="1908241"/>
    <lineage>
        <taxon>Bacteria</taxon>
        <taxon>Pseudomonadati</taxon>
        <taxon>Bacteroidota</taxon>
        <taxon>Sphingobacteriia</taxon>
        <taxon>Sphingobacteriales</taxon>
        <taxon>Sphingobacteriaceae</taxon>
        <taxon>Pedobacter</taxon>
    </lineage>
</organism>
<dbReference type="PANTHER" id="PTHR40980">
    <property type="entry name" value="PLUG DOMAIN-CONTAINING PROTEIN"/>
    <property type="match status" value="1"/>
</dbReference>
<dbReference type="SUPFAM" id="SSF49464">
    <property type="entry name" value="Carboxypeptidase regulatory domain-like"/>
    <property type="match status" value="1"/>
</dbReference>
<dbReference type="InterPro" id="IPR041700">
    <property type="entry name" value="OMP_b-brl_3"/>
</dbReference>
<dbReference type="SUPFAM" id="SSF56935">
    <property type="entry name" value="Porins"/>
    <property type="match status" value="1"/>
</dbReference>
<dbReference type="AlphaFoldDB" id="A0A7K0FYI4"/>
<protein>
    <submittedName>
        <fullName evidence="2">TonB-dependent receptor</fullName>
    </submittedName>
</protein>
<reference evidence="2 3" key="1">
    <citation type="submission" date="2019-11" db="EMBL/GenBank/DDBJ databases">
        <title>Pedobacter petrophilus genome.</title>
        <authorList>
            <person name="Feldbauer M.J."/>
            <person name="Newman J.D."/>
        </authorList>
    </citation>
    <scope>NUCLEOTIDE SEQUENCE [LARGE SCALE GENOMIC DNA]</scope>
    <source>
        <strain evidence="2 3">LMG 29686</strain>
    </source>
</reference>
<dbReference type="EMBL" id="WKKH01000010">
    <property type="protein sequence ID" value="MRX76134.1"/>
    <property type="molecule type" value="Genomic_DNA"/>
</dbReference>
<dbReference type="InterPro" id="IPR013783">
    <property type="entry name" value="Ig-like_fold"/>
</dbReference>
<name>A0A7K0FYI4_9SPHI</name>
<dbReference type="InterPro" id="IPR008969">
    <property type="entry name" value="CarboxyPept-like_regulatory"/>
</dbReference>
<dbReference type="Pfam" id="PF14905">
    <property type="entry name" value="OMP_b-brl_3"/>
    <property type="match status" value="1"/>
</dbReference>
<sequence length="792" mass="90607">MHKIIFSILILFVCLSSEAQIKFSGRITDQQSRNIPLVNLKLIDEKNNVRYTQTDSLGFYAYYNLKSGQYSVDFTSINFETERRKFSLKLDTIMNIRLRNTSHKLADVEISSKKPLIERKIDRTVFNVESSVSAIGTDALELLAKVPGVRVLNGRISLIGKGVVNVMVNDKLIQLTDDELSTYLMSLSSDQISKIEVITNPPAKYDAQGNNGLINFVIKKVNTSGFKGAVNAVLTQATYLTASTGGNFSYQKDKITINTSFNIRKGSLVPFEQTNIFYQNQTWNTVNKDRNFRTVPSVQLSIDDQLSKKTLLGISYNGGLTNFHSEENIKTAIYNQAGRIDSVLNSDAAAKIRSDFSAANVFLKHLIDSTGKQIILNGDWFGYHENRSRFFNNTSYLEQGNVIPNSFAEYLSASKQIINFFTVKVDADLPFKTFKISMGAKISFINNQSDVAFFNKENNGYEPDISQVNNFNYKENTQALYLDWNKRSHAWEFKVGLRGEYTQVNGTSINEGNQNRYFQLFPTAFISYKLNEQSVFSIHYGRRINRPAYRKLNPFRWYSNQFAYAEGNPFLNPSFNHNMEFSHSYKNKLISAFSFSKTLNGFNDINFVDEFSNIQFSKPINFITGNNYQLSNTVIINPFKVWQSINQIDVFYNAAKSNIMQTVHNLNGFGAYFSTSNQLILNKPKTVFADVNFWYQLPTVDGLNNNKSQYNLDLGIKALFLNKKLQLAISSSDLLRSNQYRFTSLINNIKQEYKNYYDAKQLRITVRYNFGNDKIKQLDRKAGNDEERKRSN</sequence>
<dbReference type="Gene3D" id="2.60.40.10">
    <property type="entry name" value="Immunoglobulins"/>
    <property type="match status" value="1"/>
</dbReference>
<dbReference type="PANTHER" id="PTHR40980:SF4">
    <property type="entry name" value="TONB-DEPENDENT RECEPTOR-LIKE BETA-BARREL DOMAIN-CONTAINING PROTEIN"/>
    <property type="match status" value="1"/>
</dbReference>
<dbReference type="Proteomes" id="UP000487757">
    <property type="component" value="Unassembled WGS sequence"/>
</dbReference>
<proteinExistence type="predicted"/>